<comment type="function">
    <text evidence="2">Catalyzes the removal of elemental sulfur atoms from cysteine to produce alanine. Seems to participate in the biosynthesis of the nitrogenase metalloclusters by providing the inorganic sulfur required for the Fe-S core formation.</text>
</comment>
<dbReference type="Gene3D" id="1.10.260.50">
    <property type="match status" value="1"/>
</dbReference>
<keyword evidence="6" id="KW-0479">Metal-binding</keyword>
<comment type="caution">
    <text evidence="12">The sequence shown here is derived from an EMBL/GenBank/DDBJ whole genome shotgun (WGS) entry which is preliminary data.</text>
</comment>
<evidence type="ECO:0000256" key="10">
    <source>
        <dbReference type="ARBA" id="ARBA00050776"/>
    </source>
</evidence>
<evidence type="ECO:0000256" key="5">
    <source>
        <dbReference type="ARBA" id="ARBA00022679"/>
    </source>
</evidence>
<dbReference type="InterPro" id="IPR016454">
    <property type="entry name" value="Cysteine_dSase"/>
</dbReference>
<evidence type="ECO:0000256" key="2">
    <source>
        <dbReference type="ARBA" id="ARBA00003120"/>
    </source>
</evidence>
<evidence type="ECO:0000313" key="12">
    <source>
        <dbReference type="EMBL" id="TKW61663.1"/>
    </source>
</evidence>
<keyword evidence="9" id="KW-0411">Iron-sulfur</keyword>
<dbReference type="InterPro" id="IPR015421">
    <property type="entry name" value="PyrdxlP-dep_Trfase_major"/>
</dbReference>
<feature type="domain" description="Aminotransferase class V" evidence="11">
    <location>
        <begin position="11"/>
        <end position="361"/>
    </location>
</feature>
<evidence type="ECO:0000256" key="7">
    <source>
        <dbReference type="ARBA" id="ARBA00022898"/>
    </source>
</evidence>
<dbReference type="PIRSF" id="PIRSF005572">
    <property type="entry name" value="NifS"/>
    <property type="match status" value="1"/>
</dbReference>
<dbReference type="InterPro" id="IPR015422">
    <property type="entry name" value="PyrdxlP-dep_Trfase_small"/>
</dbReference>
<comment type="similarity">
    <text evidence="3">Belongs to the class-V pyridoxal-phosphate-dependent aminotransferase family. NifS/IscS subfamily.</text>
</comment>
<proteinExistence type="inferred from homology"/>
<dbReference type="PANTHER" id="PTHR11601">
    <property type="entry name" value="CYSTEINE DESULFURYLASE FAMILY MEMBER"/>
    <property type="match status" value="1"/>
</dbReference>
<evidence type="ECO:0000256" key="3">
    <source>
        <dbReference type="ARBA" id="ARBA00006490"/>
    </source>
</evidence>
<reference evidence="12 13" key="1">
    <citation type="journal article" date="2017" name="Nat. Commun.">
        <title>In situ click chemistry generation of cyclooxygenase-2 inhibitors.</title>
        <authorList>
            <person name="Bhardwaj A."/>
            <person name="Kaur J."/>
            <person name="Wuest M."/>
            <person name="Wuest F."/>
        </authorList>
    </citation>
    <scope>NUCLEOTIDE SEQUENCE [LARGE SCALE GENOMIC DNA]</scope>
    <source>
        <strain evidence="12">S2_018_000_R2_106</strain>
    </source>
</reference>
<evidence type="ECO:0000256" key="8">
    <source>
        <dbReference type="ARBA" id="ARBA00023004"/>
    </source>
</evidence>
<evidence type="ECO:0000256" key="9">
    <source>
        <dbReference type="ARBA" id="ARBA00023014"/>
    </source>
</evidence>
<dbReference type="GO" id="GO:0031071">
    <property type="term" value="F:cysteine desulfurase activity"/>
    <property type="evidence" value="ECO:0007669"/>
    <property type="project" value="UniProtKB-EC"/>
</dbReference>
<organism evidence="12 13">
    <name type="scientific">Blastochloris viridis</name>
    <name type="common">Rhodopseudomonas viridis</name>
    <dbReference type="NCBI Taxonomy" id="1079"/>
    <lineage>
        <taxon>Bacteria</taxon>
        <taxon>Pseudomonadati</taxon>
        <taxon>Pseudomonadota</taxon>
        <taxon>Alphaproteobacteria</taxon>
        <taxon>Hyphomicrobiales</taxon>
        <taxon>Blastochloridaceae</taxon>
        <taxon>Blastochloris</taxon>
    </lineage>
</organism>
<dbReference type="SUPFAM" id="SSF53383">
    <property type="entry name" value="PLP-dependent transferases"/>
    <property type="match status" value="1"/>
</dbReference>
<name>A0A6N4R485_BLAVI</name>
<accession>A0A6N4R485</accession>
<dbReference type="InterPro" id="IPR015424">
    <property type="entry name" value="PyrdxlP-dep_Trfase"/>
</dbReference>
<dbReference type="GO" id="GO:0046872">
    <property type="term" value="F:metal ion binding"/>
    <property type="evidence" value="ECO:0007669"/>
    <property type="project" value="UniProtKB-KW"/>
</dbReference>
<evidence type="ECO:0000256" key="4">
    <source>
        <dbReference type="ARBA" id="ARBA00013558"/>
    </source>
</evidence>
<evidence type="ECO:0000256" key="1">
    <source>
        <dbReference type="ARBA" id="ARBA00001933"/>
    </source>
</evidence>
<evidence type="ECO:0000313" key="13">
    <source>
        <dbReference type="Proteomes" id="UP000320948"/>
    </source>
</evidence>
<evidence type="ECO:0000259" key="11">
    <source>
        <dbReference type="Pfam" id="PF00266"/>
    </source>
</evidence>
<dbReference type="InterPro" id="IPR000192">
    <property type="entry name" value="Aminotrans_V_dom"/>
</dbReference>
<evidence type="ECO:0000256" key="6">
    <source>
        <dbReference type="ARBA" id="ARBA00022723"/>
    </source>
</evidence>
<protein>
    <recommendedName>
        <fullName evidence="4">Cysteine desulfurase</fullName>
    </recommendedName>
</protein>
<dbReference type="PANTHER" id="PTHR11601:SF34">
    <property type="entry name" value="CYSTEINE DESULFURASE"/>
    <property type="match status" value="1"/>
</dbReference>
<keyword evidence="5" id="KW-0808">Transferase</keyword>
<dbReference type="Gene3D" id="3.90.1150.10">
    <property type="entry name" value="Aspartate Aminotransferase, domain 1"/>
    <property type="match status" value="1"/>
</dbReference>
<gene>
    <name evidence="12" type="ORF">DI628_03280</name>
</gene>
<sequence>MFGGFRAPARTYLDYAASAPLRPSAKAKMVELLDLFGNPSSIHAEGQAARMELDQNRRTIADILGVRAERVVFTSGGTEANNLCLRGITSLSSGKRLLVSAIEHDCVRNTGKVLGADEIPVDSGGLVRLDWLRDELAKGDIGLVSVMHANNENGILQPIEAVAAMCKAADVPFHTDAVQTVGHLPLDVDALGADLLTFTAHKFGGPRGVGVVVLKPELDMVAAITGGAQERNRRAGTENLAAIGGAASALAEAVANMDVERTRARQFNASVCAAAEAMGLTVVGKDSPRVEHVMQLITLKNGSDVVIGMDLKNVAISQGSACGSGKVKESHVLRAIGYDAASASKAVRLSWGWATTEADIQTGLTALQSVVGR</sequence>
<dbReference type="EMBL" id="VAFM01000001">
    <property type="protein sequence ID" value="TKW61663.1"/>
    <property type="molecule type" value="Genomic_DNA"/>
</dbReference>
<comment type="catalytic activity">
    <reaction evidence="10">
        <text>(sulfur carrier)-H + L-cysteine = (sulfur carrier)-SH + L-alanine</text>
        <dbReference type="Rhea" id="RHEA:43892"/>
        <dbReference type="Rhea" id="RHEA-COMP:14737"/>
        <dbReference type="Rhea" id="RHEA-COMP:14739"/>
        <dbReference type="ChEBI" id="CHEBI:29917"/>
        <dbReference type="ChEBI" id="CHEBI:35235"/>
        <dbReference type="ChEBI" id="CHEBI:57972"/>
        <dbReference type="ChEBI" id="CHEBI:64428"/>
        <dbReference type="EC" id="2.8.1.7"/>
    </reaction>
</comment>
<keyword evidence="8" id="KW-0408">Iron</keyword>
<dbReference type="Proteomes" id="UP000320948">
    <property type="component" value="Unassembled WGS sequence"/>
</dbReference>
<dbReference type="Pfam" id="PF00266">
    <property type="entry name" value="Aminotran_5"/>
    <property type="match status" value="1"/>
</dbReference>
<dbReference type="GO" id="GO:0051536">
    <property type="term" value="F:iron-sulfur cluster binding"/>
    <property type="evidence" value="ECO:0007669"/>
    <property type="project" value="UniProtKB-KW"/>
</dbReference>
<comment type="cofactor">
    <cofactor evidence="1">
        <name>pyridoxal 5'-phosphate</name>
        <dbReference type="ChEBI" id="CHEBI:597326"/>
    </cofactor>
</comment>
<keyword evidence="7" id="KW-0663">Pyridoxal phosphate</keyword>
<dbReference type="AlphaFoldDB" id="A0A6N4R485"/>
<dbReference type="Gene3D" id="3.40.640.10">
    <property type="entry name" value="Type I PLP-dependent aspartate aminotransferase-like (Major domain)"/>
    <property type="match status" value="1"/>
</dbReference>